<sequence>MYTKFFHNKMQLKFRYKYHSGPVDRSDLFFAHLKTIIMVKLWCLLLAVLITNCLSQEYADSSSVHIDDSENDRVTDNCMCVPYYVCKNGKIVDGRYEVRRSVNIRKRQVNEEQDTPYCPSYLDLCCQPSQSSRTIRSVQMWE</sequence>
<evidence type="ECO:0000313" key="2">
    <source>
        <dbReference type="EMBL" id="GIY81522.1"/>
    </source>
</evidence>
<name>A0AAV4WFF2_CAEEX</name>
<gene>
    <name evidence="2" type="ORF">CEXT_744742</name>
</gene>
<evidence type="ECO:0000259" key="1">
    <source>
        <dbReference type="Pfam" id="PF18322"/>
    </source>
</evidence>
<protein>
    <recommendedName>
        <fullName evidence="1">PPAF-2-like Clip domain-containing protein</fullName>
    </recommendedName>
</protein>
<organism evidence="2 3">
    <name type="scientific">Caerostris extrusa</name>
    <name type="common">Bark spider</name>
    <name type="synonym">Caerostris bankana</name>
    <dbReference type="NCBI Taxonomy" id="172846"/>
    <lineage>
        <taxon>Eukaryota</taxon>
        <taxon>Metazoa</taxon>
        <taxon>Ecdysozoa</taxon>
        <taxon>Arthropoda</taxon>
        <taxon>Chelicerata</taxon>
        <taxon>Arachnida</taxon>
        <taxon>Araneae</taxon>
        <taxon>Araneomorphae</taxon>
        <taxon>Entelegynae</taxon>
        <taxon>Araneoidea</taxon>
        <taxon>Araneidae</taxon>
        <taxon>Caerostris</taxon>
    </lineage>
</organism>
<comment type="caution">
    <text evidence="2">The sequence shown here is derived from an EMBL/GenBank/DDBJ whole genome shotgun (WGS) entry which is preliminary data.</text>
</comment>
<evidence type="ECO:0000313" key="3">
    <source>
        <dbReference type="Proteomes" id="UP001054945"/>
    </source>
</evidence>
<keyword evidence="3" id="KW-1185">Reference proteome</keyword>
<dbReference type="InterPro" id="IPR041515">
    <property type="entry name" value="PPAF-2-like_Clip"/>
</dbReference>
<reference evidence="2 3" key="1">
    <citation type="submission" date="2021-06" db="EMBL/GenBank/DDBJ databases">
        <title>Caerostris extrusa draft genome.</title>
        <authorList>
            <person name="Kono N."/>
            <person name="Arakawa K."/>
        </authorList>
    </citation>
    <scope>NUCLEOTIDE SEQUENCE [LARGE SCALE GENOMIC DNA]</scope>
</reference>
<dbReference type="Pfam" id="PF18322">
    <property type="entry name" value="CLIP_1"/>
    <property type="match status" value="1"/>
</dbReference>
<proteinExistence type="predicted"/>
<accession>A0AAV4WFF2</accession>
<dbReference type="Proteomes" id="UP001054945">
    <property type="component" value="Unassembled WGS sequence"/>
</dbReference>
<dbReference type="EMBL" id="BPLR01016137">
    <property type="protein sequence ID" value="GIY81522.1"/>
    <property type="molecule type" value="Genomic_DNA"/>
</dbReference>
<feature type="domain" description="PPAF-2-like Clip" evidence="1">
    <location>
        <begin position="75"/>
        <end position="127"/>
    </location>
</feature>
<dbReference type="AlphaFoldDB" id="A0AAV4WFF2"/>